<keyword evidence="9" id="KW-0966">Cell projection</keyword>
<keyword evidence="9" id="KW-0282">Flagellum</keyword>
<comment type="subcellular location">
    <subcellularLocation>
        <location evidence="1">Cell membrane</location>
        <topology evidence="1">Multi-pass membrane protein</topology>
    </subcellularLocation>
</comment>
<dbReference type="Pfam" id="PF00771">
    <property type="entry name" value="FHIPEP"/>
    <property type="match status" value="1"/>
</dbReference>
<dbReference type="PROSITE" id="PS00994">
    <property type="entry name" value="FHIPEP"/>
    <property type="match status" value="1"/>
</dbReference>
<dbReference type="Gene3D" id="3.40.30.60">
    <property type="entry name" value="FHIPEP family, domain 1"/>
    <property type="match status" value="1"/>
</dbReference>
<organism evidence="9">
    <name type="scientific">Aquifex aeolicus</name>
    <dbReference type="NCBI Taxonomy" id="63363"/>
    <lineage>
        <taxon>Bacteria</taxon>
        <taxon>Pseudomonadati</taxon>
        <taxon>Aquificota</taxon>
        <taxon>Aquificia</taxon>
        <taxon>Aquificales</taxon>
        <taxon>Aquificaceae</taxon>
        <taxon>Aquifex</taxon>
    </lineage>
</organism>
<proteinExistence type="inferred from homology"/>
<evidence type="ECO:0000256" key="3">
    <source>
        <dbReference type="ARBA" id="ARBA00022475"/>
    </source>
</evidence>
<protein>
    <submittedName>
        <fullName evidence="9">Flagellar type III secretion system protein FlhA</fullName>
    </submittedName>
</protein>
<dbReference type="InterPro" id="IPR042193">
    <property type="entry name" value="FHIPEP_3"/>
</dbReference>
<gene>
    <name evidence="9" type="primary">flhA</name>
    <name evidence="9" type="ORF">ENJ61_07060</name>
</gene>
<dbReference type="PRINTS" id="PR00949">
    <property type="entry name" value="TYPE3IMAPROT"/>
</dbReference>
<evidence type="ECO:0000256" key="5">
    <source>
        <dbReference type="ARBA" id="ARBA00022989"/>
    </source>
</evidence>
<evidence type="ECO:0000256" key="6">
    <source>
        <dbReference type="ARBA" id="ARBA00023136"/>
    </source>
</evidence>
<feature type="non-terminal residue" evidence="9">
    <location>
        <position position="1"/>
    </location>
</feature>
<name>A0A7C5L6F3_AQUAO</name>
<keyword evidence="6 8" id="KW-0472">Membrane</keyword>
<dbReference type="Proteomes" id="UP000885792">
    <property type="component" value="Unassembled WGS sequence"/>
</dbReference>
<dbReference type="GO" id="GO:0009306">
    <property type="term" value="P:protein secretion"/>
    <property type="evidence" value="ECO:0007669"/>
    <property type="project" value="InterPro"/>
</dbReference>
<evidence type="ECO:0000256" key="2">
    <source>
        <dbReference type="ARBA" id="ARBA00008835"/>
    </source>
</evidence>
<evidence type="ECO:0000256" key="8">
    <source>
        <dbReference type="SAM" id="Phobius"/>
    </source>
</evidence>
<feature type="coiled-coil region" evidence="7">
    <location>
        <begin position="188"/>
        <end position="218"/>
    </location>
</feature>
<comment type="similarity">
    <text evidence="2">Belongs to the FHIPEP (flagella/HR/invasion proteins export pore) family.</text>
</comment>
<accession>A0A7C5L6F3</accession>
<evidence type="ECO:0000256" key="1">
    <source>
        <dbReference type="ARBA" id="ARBA00004651"/>
    </source>
</evidence>
<dbReference type="AlphaFoldDB" id="A0A7C5L6F3"/>
<comment type="caution">
    <text evidence="9">The sequence shown here is derived from an EMBL/GenBank/DDBJ whole genome shotgun (WGS) entry which is preliminary data.</text>
</comment>
<dbReference type="PANTHER" id="PTHR30161:SF1">
    <property type="entry name" value="FLAGELLAR BIOSYNTHESIS PROTEIN FLHA-RELATED"/>
    <property type="match status" value="1"/>
</dbReference>
<evidence type="ECO:0000256" key="7">
    <source>
        <dbReference type="SAM" id="Coils"/>
    </source>
</evidence>
<dbReference type="InterPro" id="IPR042194">
    <property type="entry name" value="FHIPEP_1"/>
</dbReference>
<keyword evidence="4 8" id="KW-0812">Transmembrane</keyword>
<dbReference type="GO" id="GO:0044780">
    <property type="term" value="P:bacterial-type flagellum assembly"/>
    <property type="evidence" value="ECO:0007669"/>
    <property type="project" value="TreeGrafter"/>
</dbReference>
<evidence type="ECO:0000256" key="4">
    <source>
        <dbReference type="ARBA" id="ARBA00022692"/>
    </source>
</evidence>
<sequence>TRGAERISEVAARFTLDAMPGKQMSIDADLNAGLITEEEARSRREKLEREASFYGAMDGASKFIRGDAIAALIILFLSLVGGLLVGIVFRGMDFMSALSTYTLLTVGEGLASQIPALLLSTSAGLITTKASSEEEVGSAIAEEFSREPKALLFSSVLLIFIGLIPGLPKLPFLFMAGVLGGLYYVMNRSLREKQIKELEKLVEEQKKEQKKKEESEEELVPQPDPITMEVGYGLIPYVDESQGGDIPQRIRTMRKQIAQEFGVIVPLVHIRDNLKLKPNQYRILIKGIEADSYEIMPGYLLAVDLGTARGKLEGIETKEPAFGLKAYWIPEDRKDEAQSRGYMVVDISTAIMTHLSEVIKRNLHELLGRNEVIELIDRLSKRYPRVVQDIVPEQVPVSVVHRVLQNLLREGVPVNDLLTILETLADYIEQTRDPDTLTEYVRQNLSKRITRMYMTDGTLYALALSPRTEAKLLHLINEGKEDEFIDIVLNKLYKKISKEIEKFVQFQATPLLLTSANLRRYVRKALEPYLPQLAVLSYNELEKQVNMKILGLIDED</sequence>
<keyword evidence="9" id="KW-0969">Cilium</keyword>
<dbReference type="GO" id="GO:0005886">
    <property type="term" value="C:plasma membrane"/>
    <property type="evidence" value="ECO:0007669"/>
    <property type="project" value="UniProtKB-SubCell"/>
</dbReference>
<dbReference type="Gene3D" id="3.40.50.12790">
    <property type="entry name" value="FHIPEP family, domain 4"/>
    <property type="match status" value="1"/>
</dbReference>
<dbReference type="InterPro" id="IPR042196">
    <property type="entry name" value="FHIPEP_4"/>
</dbReference>
<keyword evidence="3" id="KW-1003">Cell membrane</keyword>
<feature type="transmembrane region" description="Helical" evidence="8">
    <location>
        <begin position="68"/>
        <end position="89"/>
    </location>
</feature>
<evidence type="ECO:0000313" key="9">
    <source>
        <dbReference type="EMBL" id="HHJ64651.1"/>
    </source>
</evidence>
<dbReference type="InterPro" id="IPR001712">
    <property type="entry name" value="T3SS_FHIPEP"/>
</dbReference>
<dbReference type="Gene3D" id="1.10.8.540">
    <property type="entry name" value="FHIPEP family, domain 3"/>
    <property type="match status" value="1"/>
</dbReference>
<reference evidence="9" key="1">
    <citation type="journal article" date="2020" name="mSystems">
        <title>Genome- and Community-Level Interaction Insights into Carbon Utilization and Element Cycling Functions of Hydrothermarchaeota in Hydrothermal Sediment.</title>
        <authorList>
            <person name="Zhou Z."/>
            <person name="Liu Y."/>
            <person name="Xu W."/>
            <person name="Pan J."/>
            <person name="Luo Z.H."/>
            <person name="Li M."/>
        </authorList>
    </citation>
    <scope>NUCLEOTIDE SEQUENCE [LARGE SCALE GENOMIC DNA]</scope>
    <source>
        <strain evidence="9">HyVt-501</strain>
    </source>
</reference>
<dbReference type="PANTHER" id="PTHR30161">
    <property type="entry name" value="FLAGELLAR EXPORT PROTEIN, MEMBRANE FLHA SUBUNIT-RELATED"/>
    <property type="match status" value="1"/>
</dbReference>
<dbReference type="InterPro" id="IPR025505">
    <property type="entry name" value="FHIPEP_CS"/>
</dbReference>
<dbReference type="EMBL" id="DRNB01000257">
    <property type="protein sequence ID" value="HHJ64651.1"/>
    <property type="molecule type" value="Genomic_DNA"/>
</dbReference>
<keyword evidence="7" id="KW-0175">Coiled coil</keyword>
<keyword evidence="5 8" id="KW-1133">Transmembrane helix</keyword>